<feature type="region of interest" description="Disordered" evidence="1">
    <location>
        <begin position="235"/>
        <end position="257"/>
    </location>
</feature>
<sequence length="385" mass="41280">MRPSRRIATVNTGKTTDSATYIADEEARPAPLRTAPQHRHRGITGEITPPCCSLGILYAGDACESGRFAVERNFIPPDNWILGAADSEASFLLDSIEHLRCALGIAFLTKVGGRTSHGEISELSRKPVLQLVATSGVPDRLSHPPVHPRARCRAASRCDAGRQVVQDRIPACLNGCRNCAFTSFNRNGGKFPREPRLIANLSPDLIAPSVSEARKLICTSEPFLTFPRAIHSCNDDDDDDGGGGGGGRDDDEGDEGNGARGKKLHGYLLVCFCGLSSKSVITLMIPSCPFPHASLPPFPLIAPFSWAAPDSAPPFLSGRLGCLTSAGVTSKEETSPTLGFPTHFASITQFFSGGKKTADALLTLFLLLTLEILIFSKLDIRKRDT</sequence>
<evidence type="ECO:0000313" key="3">
    <source>
        <dbReference type="EMBL" id="TGZ33000.1"/>
    </source>
</evidence>
<protein>
    <submittedName>
        <fullName evidence="3">Uncharacterized protein</fullName>
    </submittedName>
</protein>
<dbReference type="AlphaFoldDB" id="A0A4S2JCK1"/>
<keyword evidence="2" id="KW-1133">Transmembrane helix</keyword>
<gene>
    <name evidence="3" type="ORF">DBV15_08830</name>
</gene>
<evidence type="ECO:0000256" key="2">
    <source>
        <dbReference type="SAM" id="Phobius"/>
    </source>
</evidence>
<keyword evidence="2" id="KW-0472">Membrane</keyword>
<keyword evidence="4" id="KW-1185">Reference proteome</keyword>
<evidence type="ECO:0000313" key="4">
    <source>
        <dbReference type="Proteomes" id="UP000310200"/>
    </source>
</evidence>
<name>A0A4S2JCK1_9HYME</name>
<accession>A0A4S2JCK1</accession>
<proteinExistence type="predicted"/>
<dbReference type="Proteomes" id="UP000310200">
    <property type="component" value="Unassembled WGS sequence"/>
</dbReference>
<comment type="caution">
    <text evidence="3">The sequence shown here is derived from an EMBL/GenBank/DDBJ whole genome shotgun (WGS) entry which is preliminary data.</text>
</comment>
<organism evidence="3 4">
    <name type="scientific">Temnothorax longispinosus</name>
    <dbReference type="NCBI Taxonomy" id="300112"/>
    <lineage>
        <taxon>Eukaryota</taxon>
        <taxon>Metazoa</taxon>
        <taxon>Ecdysozoa</taxon>
        <taxon>Arthropoda</taxon>
        <taxon>Hexapoda</taxon>
        <taxon>Insecta</taxon>
        <taxon>Pterygota</taxon>
        <taxon>Neoptera</taxon>
        <taxon>Endopterygota</taxon>
        <taxon>Hymenoptera</taxon>
        <taxon>Apocrita</taxon>
        <taxon>Aculeata</taxon>
        <taxon>Formicoidea</taxon>
        <taxon>Formicidae</taxon>
        <taxon>Myrmicinae</taxon>
        <taxon>Temnothorax</taxon>
    </lineage>
</organism>
<dbReference type="EMBL" id="QBLH01003802">
    <property type="protein sequence ID" value="TGZ33000.1"/>
    <property type="molecule type" value="Genomic_DNA"/>
</dbReference>
<keyword evidence="2" id="KW-0812">Transmembrane</keyword>
<feature type="transmembrane region" description="Helical" evidence="2">
    <location>
        <begin position="360"/>
        <end position="380"/>
    </location>
</feature>
<evidence type="ECO:0000256" key="1">
    <source>
        <dbReference type="SAM" id="MobiDB-lite"/>
    </source>
</evidence>
<reference evidence="3 4" key="1">
    <citation type="journal article" date="2019" name="Philos. Trans. R. Soc. Lond., B, Biol. Sci.">
        <title>Ant behaviour and brain gene expression of defending hosts depend on the ecological success of the intruding social parasite.</title>
        <authorList>
            <person name="Kaur R."/>
            <person name="Stoldt M."/>
            <person name="Jongepier E."/>
            <person name="Feldmeyer B."/>
            <person name="Menzel F."/>
            <person name="Bornberg-Bauer E."/>
            <person name="Foitzik S."/>
        </authorList>
    </citation>
    <scope>NUCLEOTIDE SEQUENCE [LARGE SCALE GENOMIC DNA]</scope>
    <source>
        <tissue evidence="3">Whole body</tissue>
    </source>
</reference>